<evidence type="ECO:0000313" key="9">
    <source>
        <dbReference type="Proteomes" id="UP000692954"/>
    </source>
</evidence>
<organism evidence="8 9">
    <name type="scientific">Paramecium sonneborni</name>
    <dbReference type="NCBI Taxonomy" id="65129"/>
    <lineage>
        <taxon>Eukaryota</taxon>
        <taxon>Sar</taxon>
        <taxon>Alveolata</taxon>
        <taxon>Ciliophora</taxon>
        <taxon>Intramacronucleata</taxon>
        <taxon>Oligohymenophorea</taxon>
        <taxon>Peniculida</taxon>
        <taxon>Parameciidae</taxon>
        <taxon>Paramecium</taxon>
    </lineage>
</organism>
<evidence type="ECO:0000256" key="5">
    <source>
        <dbReference type="PIRSR" id="PIRSR622684-1"/>
    </source>
</evidence>
<evidence type="ECO:0000256" key="6">
    <source>
        <dbReference type="PROSITE-ProRule" id="PRU00239"/>
    </source>
</evidence>
<comment type="caution">
    <text evidence="6">Lacks conserved residue(s) required for the propagation of feature annotation.</text>
</comment>
<evidence type="ECO:0000313" key="8">
    <source>
        <dbReference type="EMBL" id="CAD8099985.1"/>
    </source>
</evidence>
<evidence type="ECO:0000256" key="2">
    <source>
        <dbReference type="ARBA" id="ARBA00022670"/>
    </source>
</evidence>
<keyword evidence="2" id="KW-0645">Protease</keyword>
<keyword evidence="9" id="KW-1185">Reference proteome</keyword>
<keyword evidence="3" id="KW-0378">Hydrolase</keyword>
<dbReference type="OrthoDB" id="268518at2759"/>
<reference evidence="8" key="1">
    <citation type="submission" date="2021-01" db="EMBL/GenBank/DDBJ databases">
        <authorList>
            <consortium name="Genoscope - CEA"/>
            <person name="William W."/>
        </authorList>
    </citation>
    <scope>NUCLEOTIDE SEQUENCE</scope>
</reference>
<dbReference type="InterPro" id="IPR000169">
    <property type="entry name" value="Pept_cys_AS"/>
</dbReference>
<sequence length="724" mass="83846">MGSSINTRAIENSAQQYVSETQYQPIIHETSNFDEQQLQQIKKPTQTNAGQQNENSNQENQNLKEMPQNQQFLFLDEQFPPNQSSISKVPNNSSFTSRNIVWKRPKEFLQPDQINLFDTIDPKDVIQGELGNCYFLSSLSALAQVPQIIERLFQNNKEYQQNGLYRISMVKNGILEEIIIDDYIPCVQAGPIFSRVRGNKLWVILLEKAYAKLYGSYDSIGQGDPLIALKDLTGAPSEIFQIEHANSCWEFMEKNNNKKYIQTASTKKDCGDNKGIVSSKCYSILDLQIVVGSDEQTDKIIKIRNPWGQYEWSGDWSDKSAKWTHDLIERFQVQQEDDGIFWMSIKDFITNFQYVYVAQVRPDYIYTSQFLKVENSDQVTTKLVKMNVTNKTNAQIRLTQSDEGFFENNNHNYSLARLIVGQLDSKNLEVLNYSGFAFNQERDIDFEKEFEPGSYVIYVEVDWDQNCNRNLAVSCYGSQKVEFQELCLEKSKISNILDGLLRAHGRFSDQVKNTQFAPGIQSVRGQNCGYLYFWYQNQTKNNTLQQEINFTQIKYLEISTPFLNLDNSNPDKIKIKIECKSNSNYFFKLRSTKEGRGSYSFGFNSSYSIKTEQQSKSEEDIVYLALLNPQKKEQQKLGQKNIQVFFYEVEFPDGYALLYENKESQIYKERIEFNLYNLKGIGIKNQDYIDIVIPPGQLKLIQLQKSDPKDRASYKLTSISIELK</sequence>
<accession>A0A8S1PAB7</accession>
<feature type="active site" evidence="5">
    <location>
        <position position="305"/>
    </location>
</feature>
<evidence type="ECO:0000256" key="4">
    <source>
        <dbReference type="ARBA" id="ARBA00022807"/>
    </source>
</evidence>
<dbReference type="PANTHER" id="PTHR10183">
    <property type="entry name" value="CALPAIN"/>
    <property type="match status" value="1"/>
</dbReference>
<comment type="caution">
    <text evidence="8">The sequence shown here is derived from an EMBL/GenBank/DDBJ whole genome shotgun (WGS) entry which is preliminary data.</text>
</comment>
<dbReference type="Proteomes" id="UP000692954">
    <property type="component" value="Unassembled WGS sequence"/>
</dbReference>
<name>A0A8S1PAB7_9CILI</name>
<feature type="active site" evidence="5">
    <location>
        <position position="133"/>
    </location>
</feature>
<keyword evidence="4" id="KW-0788">Thiol protease</keyword>
<dbReference type="InterPro" id="IPR022684">
    <property type="entry name" value="Calpain_cysteine_protease"/>
</dbReference>
<protein>
    <recommendedName>
        <fullName evidence="7">Calpain catalytic domain-containing protein</fullName>
    </recommendedName>
</protein>
<feature type="domain" description="Calpain catalytic" evidence="7">
    <location>
        <begin position="73"/>
        <end position="361"/>
    </location>
</feature>
<dbReference type="GO" id="GO:0006508">
    <property type="term" value="P:proteolysis"/>
    <property type="evidence" value="ECO:0007669"/>
    <property type="project" value="UniProtKB-KW"/>
</dbReference>
<dbReference type="PROSITE" id="PS00139">
    <property type="entry name" value="THIOL_PROTEASE_CYS"/>
    <property type="match status" value="1"/>
</dbReference>
<dbReference type="InterPro" id="IPR001300">
    <property type="entry name" value="Peptidase_C2_calpain_cat"/>
</dbReference>
<dbReference type="PROSITE" id="PS50203">
    <property type="entry name" value="CALPAIN_CAT"/>
    <property type="match status" value="1"/>
</dbReference>
<dbReference type="SMART" id="SM00230">
    <property type="entry name" value="CysPc"/>
    <property type="match status" value="1"/>
</dbReference>
<evidence type="ECO:0000256" key="3">
    <source>
        <dbReference type="ARBA" id="ARBA00022801"/>
    </source>
</evidence>
<gene>
    <name evidence="8" type="ORF">PSON_ATCC_30995.1.T0730010</name>
</gene>
<dbReference type="Pfam" id="PF00648">
    <property type="entry name" value="Peptidase_C2"/>
    <property type="match status" value="1"/>
</dbReference>
<dbReference type="EMBL" id="CAJJDN010000073">
    <property type="protein sequence ID" value="CAD8099985.1"/>
    <property type="molecule type" value="Genomic_DNA"/>
</dbReference>
<evidence type="ECO:0000259" key="7">
    <source>
        <dbReference type="PROSITE" id="PS50203"/>
    </source>
</evidence>
<dbReference type="GO" id="GO:0004198">
    <property type="term" value="F:calcium-dependent cysteine-type endopeptidase activity"/>
    <property type="evidence" value="ECO:0007669"/>
    <property type="project" value="InterPro"/>
</dbReference>
<dbReference type="CDD" id="cd00044">
    <property type="entry name" value="CysPc"/>
    <property type="match status" value="1"/>
</dbReference>
<proteinExistence type="inferred from homology"/>
<dbReference type="PANTHER" id="PTHR10183:SF379">
    <property type="entry name" value="CALPAIN-5"/>
    <property type="match status" value="1"/>
</dbReference>
<evidence type="ECO:0000256" key="1">
    <source>
        <dbReference type="ARBA" id="ARBA00007623"/>
    </source>
</evidence>
<dbReference type="AlphaFoldDB" id="A0A8S1PAB7"/>
<comment type="similarity">
    <text evidence="1">Belongs to the peptidase C2 family.</text>
</comment>